<evidence type="ECO:0000256" key="1">
    <source>
        <dbReference type="ARBA" id="ARBA00022428"/>
    </source>
</evidence>
<accession>A0A4R4A6H0</accession>
<dbReference type="PANTHER" id="PTHR42916">
    <property type="entry name" value="2-SUCCINYL-5-ENOLPYRUVYL-6-HYDROXY-3-CYCLOHEXENE-1-CARBOXYLATE SYNTHASE"/>
    <property type="match status" value="1"/>
</dbReference>
<dbReference type="Pfam" id="PF12697">
    <property type="entry name" value="Abhydrolase_6"/>
    <property type="match status" value="1"/>
</dbReference>
<dbReference type="SUPFAM" id="SSF53474">
    <property type="entry name" value="alpha/beta-Hydrolases"/>
    <property type="match status" value="1"/>
</dbReference>
<dbReference type="GO" id="GO:0016829">
    <property type="term" value="F:lyase activity"/>
    <property type="evidence" value="ECO:0007669"/>
    <property type="project" value="UniProtKB-KW"/>
</dbReference>
<comment type="caution">
    <text evidence="4">The sequence shown here is derived from an EMBL/GenBank/DDBJ whole genome shotgun (WGS) entry which is preliminary data.</text>
</comment>
<keyword evidence="2" id="KW-0456">Lyase</keyword>
<gene>
    <name evidence="4" type="ORF">EDC29_111119</name>
</gene>
<reference evidence="4 5" key="1">
    <citation type="submission" date="2019-03" db="EMBL/GenBank/DDBJ databases">
        <title>Genomic Encyclopedia of Type Strains, Phase IV (KMG-IV): sequencing the most valuable type-strain genomes for metagenomic binning, comparative biology and taxonomic classification.</title>
        <authorList>
            <person name="Goeker M."/>
        </authorList>
    </citation>
    <scope>NUCLEOTIDE SEQUENCE [LARGE SCALE GENOMIC DNA]</scope>
    <source>
        <strain evidence="4 5">DSM 203</strain>
    </source>
</reference>
<dbReference type="InterPro" id="IPR000073">
    <property type="entry name" value="AB_hydrolase_1"/>
</dbReference>
<evidence type="ECO:0000313" key="4">
    <source>
        <dbReference type="EMBL" id="TCW34402.1"/>
    </source>
</evidence>
<keyword evidence="1" id="KW-0474">Menaquinone biosynthesis</keyword>
<sequence>MSAPRRLLLHGFTGTAADWATRCAHDPEALAIDLPGHGAAPPPRGDFASTIAALLAQLPPSIDELIGYSLGGRVALGLLQGAPERFRRATLISAHPGLTDPAARARRRAADRRWIELLRTQGIGAFVDAWEQLPLFATQTRAAPAALTRQRAQRLAQDPEGLAAALAVLGLGEMPPTWRTLARHPGRVRWIVGADDAKFLGLARRVAMLRPRLQLHVIPGAGHNPLIEAPARLDALLDPR</sequence>
<evidence type="ECO:0000313" key="5">
    <source>
        <dbReference type="Proteomes" id="UP000295247"/>
    </source>
</evidence>
<dbReference type="GO" id="GO:0009234">
    <property type="term" value="P:menaquinone biosynthetic process"/>
    <property type="evidence" value="ECO:0007669"/>
    <property type="project" value="UniProtKB-KW"/>
</dbReference>
<proteinExistence type="predicted"/>
<dbReference type="Proteomes" id="UP000295247">
    <property type="component" value="Unassembled WGS sequence"/>
</dbReference>
<dbReference type="EMBL" id="SMDC01000011">
    <property type="protein sequence ID" value="TCW34402.1"/>
    <property type="molecule type" value="Genomic_DNA"/>
</dbReference>
<dbReference type="InterPro" id="IPR029058">
    <property type="entry name" value="AB_hydrolase_fold"/>
</dbReference>
<dbReference type="AlphaFoldDB" id="A0A4R4A6H0"/>
<organism evidence="4 5">
    <name type="scientific">Marichromatium gracile</name>
    <name type="common">Chromatium gracile</name>
    <dbReference type="NCBI Taxonomy" id="1048"/>
    <lineage>
        <taxon>Bacteria</taxon>
        <taxon>Pseudomonadati</taxon>
        <taxon>Pseudomonadota</taxon>
        <taxon>Gammaproteobacteria</taxon>
        <taxon>Chromatiales</taxon>
        <taxon>Chromatiaceae</taxon>
        <taxon>Marichromatium</taxon>
    </lineage>
</organism>
<dbReference type="Gene3D" id="3.40.50.1820">
    <property type="entry name" value="alpha/beta hydrolase"/>
    <property type="match status" value="1"/>
</dbReference>
<feature type="domain" description="AB hydrolase-1" evidence="3">
    <location>
        <begin position="7"/>
        <end position="233"/>
    </location>
</feature>
<protein>
    <submittedName>
        <fullName evidence="4">2-succinyl-6-hydroxy-2, 4-cyclohexadiene-1-carboxylate synthase</fullName>
    </submittedName>
</protein>
<dbReference type="PANTHER" id="PTHR42916:SF1">
    <property type="entry name" value="PROTEIN PHYLLO, CHLOROPLASTIC"/>
    <property type="match status" value="1"/>
</dbReference>
<evidence type="ECO:0000256" key="2">
    <source>
        <dbReference type="ARBA" id="ARBA00023239"/>
    </source>
</evidence>
<evidence type="ECO:0000259" key="3">
    <source>
        <dbReference type="Pfam" id="PF12697"/>
    </source>
</evidence>
<name>A0A4R4A6H0_MARGR</name>
<dbReference type="RefSeq" id="WP_123142541.1">
    <property type="nucleotide sequence ID" value="NZ_NRRH01000025.1"/>
</dbReference>